<gene>
    <name evidence="1" type="ORF">A6F68_02755</name>
</gene>
<evidence type="ECO:0000313" key="2">
    <source>
        <dbReference type="Proteomes" id="UP000092932"/>
    </source>
</evidence>
<dbReference type="AlphaFoldDB" id="A0A1B2AGT1"/>
<dbReference type="PROSITE" id="PS51257">
    <property type="entry name" value="PROKAR_LIPOPROTEIN"/>
    <property type="match status" value="1"/>
</dbReference>
<protein>
    <recommendedName>
        <fullName evidence="3">Lipoprotein</fullName>
    </recommendedName>
</protein>
<reference evidence="1 2" key="1">
    <citation type="submission" date="2016-07" db="EMBL/GenBank/DDBJ databases">
        <title>Complete genome sequence of Altererythrobacter dongtanensis KCTC 22672, a type strain with esterase isolated from tidal flat.</title>
        <authorList>
            <person name="Cheng H."/>
            <person name="Wu Y.-H."/>
            <person name="Zhou P."/>
            <person name="Huo Y.-Y."/>
            <person name="Wang C.-S."/>
            <person name="Xu X.-W."/>
        </authorList>
    </citation>
    <scope>NUCLEOTIDE SEQUENCE [LARGE SCALE GENOMIC DNA]</scope>
    <source>
        <strain evidence="1 2">KCTC 22672</strain>
    </source>
</reference>
<organism evidence="1 2">
    <name type="scientific">Tsuneonella dongtanensis</name>
    <dbReference type="NCBI Taxonomy" id="692370"/>
    <lineage>
        <taxon>Bacteria</taxon>
        <taxon>Pseudomonadati</taxon>
        <taxon>Pseudomonadota</taxon>
        <taxon>Alphaproteobacteria</taxon>
        <taxon>Sphingomonadales</taxon>
        <taxon>Erythrobacteraceae</taxon>
        <taxon>Tsuneonella</taxon>
    </lineage>
</organism>
<dbReference type="Proteomes" id="UP000092932">
    <property type="component" value="Chromosome"/>
</dbReference>
<evidence type="ECO:0000313" key="1">
    <source>
        <dbReference type="EMBL" id="ANY21245.1"/>
    </source>
</evidence>
<dbReference type="RefSeq" id="WP_067681249.1">
    <property type="nucleotide sequence ID" value="NZ_CP016591.1"/>
</dbReference>
<name>A0A1B2AGT1_9SPHN</name>
<accession>A0A1B2AGT1</accession>
<evidence type="ECO:0008006" key="3">
    <source>
        <dbReference type="Google" id="ProtNLM"/>
    </source>
</evidence>
<proteinExistence type="predicted"/>
<dbReference type="KEGG" id="ado:A6F68_02755"/>
<sequence length="232" mass="24141">MVRTVIALPFLALLAACSPGPGPEEVPPRDPQVAQALDDPLMTDPDLSARNERAAALTVESDGSLPLLPATPEAIAAARLEAAALVGGADKLVPLGDPQATGRELKRRAGPADQLAALVGGEACRDELQVSAIWAARLPVAMPMYPRGATQSAAGSNAKGCDVRVVSFTTPVPLAEVMAFYAVRARSLGTGPLFLRAGEDLQLRGSGDGLVYDVRARSEGDHTFVRLTTLAR</sequence>
<dbReference type="EMBL" id="CP016591">
    <property type="protein sequence ID" value="ANY21245.1"/>
    <property type="molecule type" value="Genomic_DNA"/>
</dbReference>
<dbReference type="OrthoDB" id="7405225at2"/>
<keyword evidence="2" id="KW-1185">Reference proteome</keyword>